<reference evidence="1" key="1">
    <citation type="journal article" date="2015" name="Nature">
        <title>Complex archaea that bridge the gap between prokaryotes and eukaryotes.</title>
        <authorList>
            <person name="Spang A."/>
            <person name="Saw J.H."/>
            <person name="Jorgensen S.L."/>
            <person name="Zaremba-Niedzwiedzka K."/>
            <person name="Martijn J."/>
            <person name="Lind A.E."/>
            <person name="van Eijk R."/>
            <person name="Schleper C."/>
            <person name="Guy L."/>
            <person name="Ettema T.J."/>
        </authorList>
    </citation>
    <scope>NUCLEOTIDE SEQUENCE</scope>
</reference>
<dbReference type="AlphaFoldDB" id="A0A0F9UR83"/>
<comment type="caution">
    <text evidence="1">The sequence shown here is derived from an EMBL/GenBank/DDBJ whole genome shotgun (WGS) entry which is preliminary data.</text>
</comment>
<accession>A0A0F9UR83</accession>
<protein>
    <submittedName>
        <fullName evidence="1">Uncharacterized protein</fullName>
    </submittedName>
</protein>
<dbReference type="EMBL" id="LAZR01000113">
    <property type="protein sequence ID" value="KKN90007.1"/>
    <property type="molecule type" value="Genomic_DNA"/>
</dbReference>
<evidence type="ECO:0000313" key="1">
    <source>
        <dbReference type="EMBL" id="KKN90007.1"/>
    </source>
</evidence>
<sequence length="131" mass="14394">MTTDTNQKPKTSRRKSVAWGTFEPLLNLLANKLDCSHGFALLAIGVSDSNLSNYRRAGLVPEVNRWAIMGRLHNEKCDIKSLEQPKKGNAAHFSKEEAELMLAAMAASDPTQTRIMGKLGAMMYGSDPITD</sequence>
<proteinExistence type="predicted"/>
<organism evidence="1">
    <name type="scientific">marine sediment metagenome</name>
    <dbReference type="NCBI Taxonomy" id="412755"/>
    <lineage>
        <taxon>unclassified sequences</taxon>
        <taxon>metagenomes</taxon>
        <taxon>ecological metagenomes</taxon>
    </lineage>
</organism>
<gene>
    <name evidence="1" type="ORF">LCGC14_0231190</name>
</gene>
<name>A0A0F9UR83_9ZZZZ</name>